<dbReference type="Proteomes" id="UP000887229">
    <property type="component" value="Unassembled WGS sequence"/>
</dbReference>
<dbReference type="OrthoDB" id="3440282at2759"/>
<feature type="signal peptide" evidence="2">
    <location>
        <begin position="1"/>
        <end position="25"/>
    </location>
</feature>
<dbReference type="EMBL" id="MU251259">
    <property type="protein sequence ID" value="KAG9253089.1"/>
    <property type="molecule type" value="Genomic_DNA"/>
</dbReference>
<proteinExistence type="predicted"/>
<evidence type="ECO:0000256" key="2">
    <source>
        <dbReference type="SAM" id="SignalP"/>
    </source>
</evidence>
<evidence type="ECO:0000313" key="3">
    <source>
        <dbReference type="EMBL" id="KAG9253089.1"/>
    </source>
</evidence>
<dbReference type="GeneID" id="70294643"/>
<feature type="compositionally biased region" description="Low complexity" evidence="1">
    <location>
        <begin position="243"/>
        <end position="262"/>
    </location>
</feature>
<comment type="caution">
    <text evidence="3">The sequence shown here is derived from an EMBL/GenBank/DDBJ whole genome shotgun (WGS) entry which is preliminary data.</text>
</comment>
<keyword evidence="4" id="KW-1185">Reference proteome</keyword>
<evidence type="ECO:0000256" key="1">
    <source>
        <dbReference type="SAM" id="MobiDB-lite"/>
    </source>
</evidence>
<organism evidence="3 4">
    <name type="scientific">Emericellopsis atlantica</name>
    <dbReference type="NCBI Taxonomy" id="2614577"/>
    <lineage>
        <taxon>Eukaryota</taxon>
        <taxon>Fungi</taxon>
        <taxon>Dikarya</taxon>
        <taxon>Ascomycota</taxon>
        <taxon>Pezizomycotina</taxon>
        <taxon>Sordariomycetes</taxon>
        <taxon>Hypocreomycetidae</taxon>
        <taxon>Hypocreales</taxon>
        <taxon>Bionectriaceae</taxon>
        <taxon>Emericellopsis</taxon>
    </lineage>
</organism>
<sequence length="303" mass="31471">MKTTPLSFWASSIALLQVPGLHVLAEPTITSNPTATTTTTSEEPSCTASLVTKLCDYPSPFRAVASSGRSHCWDWCNENQPCDFIIFLPHNPHLGDGTCWWYPGESFDESKGTTEGCGNPYLEVYDKPVCEGSSTTTSGACAATASPSAIASVCDYPTPDDDCWSTCTASSGAVDCLSQCAESDDCSYVVYNPHGETNSPYEPGTCWMYPDGEYNPDDAGTCGSGGPEQYVYENVCPKPSKASTSLSSSASPPATGSDGGSATAEADGVVADRAEAGHNEDAASAPVALSLTGLLAVGLAMLL</sequence>
<dbReference type="AlphaFoldDB" id="A0A9P7ZJ79"/>
<gene>
    <name evidence="3" type="ORF">F5Z01DRAFT_659132</name>
</gene>
<dbReference type="RefSeq" id="XP_046117013.1">
    <property type="nucleotide sequence ID" value="XM_046263740.1"/>
</dbReference>
<feature type="chain" id="PRO_5040495249" evidence="2">
    <location>
        <begin position="26"/>
        <end position="303"/>
    </location>
</feature>
<feature type="region of interest" description="Disordered" evidence="1">
    <location>
        <begin position="243"/>
        <end position="265"/>
    </location>
</feature>
<accession>A0A9P7ZJ79</accession>
<keyword evidence="2" id="KW-0732">Signal</keyword>
<name>A0A9P7ZJ79_9HYPO</name>
<reference evidence="3" key="1">
    <citation type="journal article" date="2021" name="IMA Fungus">
        <title>Genomic characterization of three marine fungi, including Emericellopsis atlantica sp. nov. with signatures of a generalist lifestyle and marine biomass degradation.</title>
        <authorList>
            <person name="Hagestad O.C."/>
            <person name="Hou L."/>
            <person name="Andersen J.H."/>
            <person name="Hansen E.H."/>
            <person name="Altermark B."/>
            <person name="Li C."/>
            <person name="Kuhnert E."/>
            <person name="Cox R.J."/>
            <person name="Crous P.W."/>
            <person name="Spatafora J.W."/>
            <person name="Lail K."/>
            <person name="Amirebrahimi M."/>
            <person name="Lipzen A."/>
            <person name="Pangilinan J."/>
            <person name="Andreopoulos W."/>
            <person name="Hayes R.D."/>
            <person name="Ng V."/>
            <person name="Grigoriev I.V."/>
            <person name="Jackson S.A."/>
            <person name="Sutton T.D.S."/>
            <person name="Dobson A.D.W."/>
            <person name="Rama T."/>
        </authorList>
    </citation>
    <scope>NUCLEOTIDE SEQUENCE</scope>
    <source>
        <strain evidence="3">TS7</strain>
    </source>
</reference>
<evidence type="ECO:0000313" key="4">
    <source>
        <dbReference type="Proteomes" id="UP000887229"/>
    </source>
</evidence>
<protein>
    <submittedName>
        <fullName evidence="3">Uncharacterized protein</fullName>
    </submittedName>
</protein>